<dbReference type="PANTHER" id="PTHR41771">
    <property type="entry name" value="MEMBRANE PROTEIN-RELATED"/>
    <property type="match status" value="1"/>
</dbReference>
<organism evidence="3 4">
    <name type="scientific">Isoptericola jiangsuensis</name>
    <dbReference type="NCBI Taxonomy" id="548579"/>
    <lineage>
        <taxon>Bacteria</taxon>
        <taxon>Bacillati</taxon>
        <taxon>Actinomycetota</taxon>
        <taxon>Actinomycetes</taxon>
        <taxon>Micrococcales</taxon>
        <taxon>Promicromonosporaceae</taxon>
        <taxon>Isoptericola</taxon>
    </lineage>
</organism>
<protein>
    <submittedName>
        <fullName evidence="3">YibE/F-like protein</fullName>
    </submittedName>
</protein>
<dbReference type="PANTHER" id="PTHR41771:SF1">
    <property type="entry name" value="MEMBRANE PROTEIN"/>
    <property type="match status" value="1"/>
</dbReference>
<name>A0A2A9F005_9MICO</name>
<feature type="transmembrane region" description="Helical" evidence="2">
    <location>
        <begin position="189"/>
        <end position="210"/>
    </location>
</feature>
<feature type="compositionally biased region" description="Gly residues" evidence="1">
    <location>
        <begin position="436"/>
        <end position="445"/>
    </location>
</feature>
<evidence type="ECO:0000313" key="3">
    <source>
        <dbReference type="EMBL" id="PFG44737.1"/>
    </source>
</evidence>
<sequence length="455" mass="46605">MRGVTSETRADRHARATRPSSGHHDGAHGSGHGHSHGGPVPPAPWRTRVVLALLVVPAVVATALGLWALWPAAADVPERVPVVVEGSELVVATVVGPLAESNGDTWPTTEDATAGDVEIRLADGSTAGMQADARFVLEPGDRVTALFIGDFAETVTPYVFMDHQRDVPFGLLAGAYVLVVLLVARWRGLAALVGLAAAFAVFVGFTFPALLAGQDAMGVALVTSSAVMLVVLYLAHGLTARTTVALLGTLAGLALTAGIGAWATGAARITGASDEMAQNLPYLAPGVDLRGIALCGLVLAGMGVLNDVTITQASAVWELRAMAPHAPRRVLFARAMRIGRDHIASTVYTIAFAYVGAALPLLLTVWLLDQTPLMSLTSGEIAEEVVRTLVGSIGLVLAIPLTTAIAAVVVPGELSGPDGHGGHDGGTDREDDDGEGAGPPAGVGVGDARAVPAVR</sequence>
<dbReference type="InterPro" id="IPR012507">
    <property type="entry name" value="YibE_F"/>
</dbReference>
<gene>
    <name evidence="3" type="ORF">ATJ88_3473</name>
</gene>
<feature type="transmembrane region" description="Helical" evidence="2">
    <location>
        <begin position="346"/>
        <end position="368"/>
    </location>
</feature>
<reference evidence="3 4" key="1">
    <citation type="submission" date="2017-10" db="EMBL/GenBank/DDBJ databases">
        <title>Sequencing the genomes of 1000 actinobacteria strains.</title>
        <authorList>
            <person name="Klenk H.-P."/>
        </authorList>
    </citation>
    <scope>NUCLEOTIDE SEQUENCE [LARGE SCALE GENOMIC DNA]</scope>
    <source>
        <strain evidence="3 4">DSM 21863</strain>
    </source>
</reference>
<dbReference type="EMBL" id="PDJJ01000001">
    <property type="protein sequence ID" value="PFG44737.1"/>
    <property type="molecule type" value="Genomic_DNA"/>
</dbReference>
<feature type="compositionally biased region" description="Low complexity" evidence="1">
    <location>
        <begin position="446"/>
        <end position="455"/>
    </location>
</feature>
<keyword evidence="2" id="KW-1133">Transmembrane helix</keyword>
<feature type="transmembrane region" description="Helical" evidence="2">
    <location>
        <begin position="244"/>
        <end position="269"/>
    </location>
</feature>
<feature type="transmembrane region" description="Helical" evidence="2">
    <location>
        <begin position="167"/>
        <end position="184"/>
    </location>
</feature>
<feature type="region of interest" description="Disordered" evidence="1">
    <location>
        <begin position="1"/>
        <end position="41"/>
    </location>
</feature>
<comment type="caution">
    <text evidence="3">The sequence shown here is derived from an EMBL/GenBank/DDBJ whole genome shotgun (WGS) entry which is preliminary data.</text>
</comment>
<dbReference type="AlphaFoldDB" id="A0A2A9F005"/>
<feature type="transmembrane region" description="Helical" evidence="2">
    <location>
        <begin position="388"/>
        <end position="410"/>
    </location>
</feature>
<dbReference type="Pfam" id="PF07907">
    <property type="entry name" value="YibE_F"/>
    <property type="match status" value="1"/>
</dbReference>
<feature type="transmembrane region" description="Helical" evidence="2">
    <location>
        <begin position="49"/>
        <end position="70"/>
    </location>
</feature>
<keyword evidence="2" id="KW-0472">Membrane</keyword>
<keyword evidence="4" id="KW-1185">Reference proteome</keyword>
<accession>A0A2A9F005</accession>
<evidence type="ECO:0000256" key="1">
    <source>
        <dbReference type="SAM" id="MobiDB-lite"/>
    </source>
</evidence>
<feature type="transmembrane region" description="Helical" evidence="2">
    <location>
        <begin position="289"/>
        <end position="310"/>
    </location>
</feature>
<feature type="transmembrane region" description="Helical" evidence="2">
    <location>
        <begin position="216"/>
        <end position="235"/>
    </location>
</feature>
<dbReference type="OrthoDB" id="5846312at2"/>
<evidence type="ECO:0000313" key="4">
    <source>
        <dbReference type="Proteomes" id="UP000224130"/>
    </source>
</evidence>
<dbReference type="Proteomes" id="UP000224130">
    <property type="component" value="Unassembled WGS sequence"/>
</dbReference>
<feature type="region of interest" description="Disordered" evidence="1">
    <location>
        <begin position="415"/>
        <end position="455"/>
    </location>
</feature>
<evidence type="ECO:0000256" key="2">
    <source>
        <dbReference type="SAM" id="Phobius"/>
    </source>
</evidence>
<keyword evidence="2" id="KW-0812">Transmembrane</keyword>
<proteinExistence type="predicted"/>